<proteinExistence type="predicted"/>
<dbReference type="EMBL" id="OZ020109">
    <property type="protein sequence ID" value="CAK9262293.1"/>
    <property type="molecule type" value="Genomic_DNA"/>
</dbReference>
<feature type="compositionally biased region" description="Basic residues" evidence="1">
    <location>
        <begin position="740"/>
        <end position="751"/>
    </location>
</feature>
<dbReference type="PANTHER" id="PTHR34371">
    <property type="entry name" value="OS01G0551000 PROTEIN"/>
    <property type="match status" value="1"/>
</dbReference>
<dbReference type="PANTHER" id="PTHR34371:SF6">
    <property type="entry name" value="MEMBRANE-ASSOCIATED KINASE REGULATOR 6"/>
    <property type="match status" value="1"/>
</dbReference>
<sequence length="1155" mass="126061">MNLHLSPSNLSIKKVLGNEEQFAFPGRRDYQLRSNYMNNHGGALSVITSGSSSNAAVAVTAADRAAPAAPNSPDHHRLLNSFQTSQRHEDPAGQVQYHQESQQQLPTLQQLSMNHPNSSAAAENLSSFFLSTGSSSLRNVDCFLLSRSMDKLRSGYTSSFHNWQQWSGEISLPGTPAELADSVSSAVDARRSSSCVGELATICDENELTLKNPEKEYGDDKPEAEAELVAEEEAQCKLPGDNLLSSRNYCVSAELELVSASSNELQVLERSSTTKGRRWVSGEDVVETRVAASYPAACAYAAAGRAQLETQAGASAARAGTGTTLERASSCNNIRGGSVPRASYGYNVKRRPSASIAWDSLNESPEDSPMRKPIASVPFKWEEAPGRARRTITARGSESRALARKLSRKKCYPISYVEHAVQKRSASCKRAEQQENLGATRTGGAQECRGDPDNASAHEARISAACPTRDGSFRSSRRYYARMSSGVSDTASTTSSCSAASAARFSNLVDQQLEIHQQAAVLIDLVAPAAARFLVDSTNTVSPLPTPSKHALAVPFKWEEAPGKPKVDQNSAAVAAAGAAPSEPCKTTTVGQPPVLQLPPRLIAATVHKFDANTKKAADQLQSHSRYPPSNDLPAAPAAVQRRFSPSDQCSQSSSTAHLRQSGSMERWIDVLKSCPLESVLTPQSSNLQSPLRRSSLGTMSGPISRRLQSLESSEDASENSWYHGYHYDHDQQQQQQQQQHHHEHHHHHHQVVQDGMNLASSPTSIFCGPTSCENHQRPNSSSLILMSSVSDVEVNHQHSATDATVLSVSYSNSQVSLSTTSQESSEHSSSDLSASPSSSLRTLLRKCRVKSEWPKDAAAGAVFAKSRQHLDLHPESHHEARPATITPSLVKFNTHLNCVSELDVARCGHRSDLFTCNLGYEHQLQGSKLPYTVLAAAEQEQMVQSDQICKADHDDQANNFVRCLGIPCSPARFLSRTQEVAAAGNGVNQTLWLDNPSWVSPASYAEDGYRSPAYTATLELLSPSADLMARRRGSGFRTRSLKFLRPMQLNKSLLLESMCKSLKHTVLRCAMVCCHRTGPLLRHEEHYISTNDFQFCKVAYLRKRCKKPRDQTHQEAAGKCCAIAISQSIRKASYEDINLTSLFNNLQCWSIRDS</sequence>
<dbReference type="Proteomes" id="UP001497444">
    <property type="component" value="Chromosome 14"/>
</dbReference>
<feature type="region of interest" description="Disordered" evidence="1">
    <location>
        <begin position="432"/>
        <end position="456"/>
    </location>
</feature>
<feature type="compositionally biased region" description="Polar residues" evidence="1">
    <location>
        <begin position="682"/>
        <end position="699"/>
    </location>
</feature>
<feature type="compositionally biased region" description="Low complexity" evidence="1">
    <location>
        <begin position="646"/>
        <end position="655"/>
    </location>
</feature>
<keyword evidence="3" id="KW-1185">Reference proteome</keyword>
<evidence type="ECO:0000313" key="2">
    <source>
        <dbReference type="EMBL" id="CAK9262293.1"/>
    </source>
</evidence>
<evidence type="ECO:0000313" key="3">
    <source>
        <dbReference type="Proteomes" id="UP001497444"/>
    </source>
</evidence>
<name>A0ABP0W680_9BRYO</name>
<feature type="region of interest" description="Disordered" evidence="1">
    <location>
        <begin position="818"/>
        <end position="837"/>
    </location>
</feature>
<evidence type="ECO:0000256" key="1">
    <source>
        <dbReference type="SAM" id="MobiDB-lite"/>
    </source>
</evidence>
<organism evidence="2 3">
    <name type="scientific">Sphagnum jensenii</name>
    <dbReference type="NCBI Taxonomy" id="128206"/>
    <lineage>
        <taxon>Eukaryota</taxon>
        <taxon>Viridiplantae</taxon>
        <taxon>Streptophyta</taxon>
        <taxon>Embryophyta</taxon>
        <taxon>Bryophyta</taxon>
        <taxon>Sphagnophytina</taxon>
        <taxon>Sphagnopsida</taxon>
        <taxon>Sphagnales</taxon>
        <taxon>Sphagnaceae</taxon>
        <taxon>Sphagnum</taxon>
    </lineage>
</organism>
<protein>
    <submittedName>
        <fullName evidence="2">Uncharacterized protein</fullName>
    </submittedName>
</protein>
<feature type="region of interest" description="Disordered" evidence="1">
    <location>
        <begin position="615"/>
        <end position="663"/>
    </location>
</feature>
<gene>
    <name evidence="2" type="ORF">CSSPJE1EN1_LOCUS7771</name>
</gene>
<accession>A0ABP0W680</accession>
<reference evidence="2" key="1">
    <citation type="submission" date="2024-02" db="EMBL/GenBank/DDBJ databases">
        <authorList>
            <consortium name="ELIXIR-Norway"/>
            <consortium name="Elixir Norway"/>
        </authorList>
    </citation>
    <scope>NUCLEOTIDE SEQUENCE</scope>
</reference>
<feature type="region of interest" description="Disordered" evidence="1">
    <location>
        <begin position="682"/>
        <end position="754"/>
    </location>
</feature>